<feature type="compositionally biased region" description="Basic and acidic residues" evidence="15">
    <location>
        <begin position="220"/>
        <end position="238"/>
    </location>
</feature>
<keyword evidence="9" id="KW-0805">Transcription regulation</keyword>
<evidence type="ECO:0000256" key="9">
    <source>
        <dbReference type="ARBA" id="ARBA00023015"/>
    </source>
</evidence>
<sequence length="355" mass="40801">MPLPLALAQRLQKRGILGVKAVEDKTPKDLGLHSIHLYLCCCGFDEPVEQLEEVIAEDYDDNRFEAKSGVSVIGCPNKYNIYHDCSLYCHKRYSEVCEEASPKTRRKYQRLLKRYPLPEGWQEVYDPGVHCFYYWKTETDEVSWLPPHHPNARISLSADKLRNNSNDNFDTDSEESDRNERNSSKSRIKDRNRERQTKGRTVRKTNDLDPMDPSAYSDIPRGKWSDGLDKKGDVKSDNSNDNFDTDSEESDRNERNSSKSRIKDRNRERQTKGRTVRKTNDLDPMDPSAYSDIPRGKWSDGLDKKGDVKSGVDSTASGPLFQMRPYPNPGAVLRMNKEKHSKGNKRGKESSDDED</sequence>
<evidence type="ECO:0000313" key="17">
    <source>
        <dbReference type="EMBL" id="CAD7641916.1"/>
    </source>
</evidence>
<name>A0A7R9QDL0_9ACAR</name>
<reference evidence="17" key="1">
    <citation type="submission" date="2020-11" db="EMBL/GenBank/DDBJ databases">
        <authorList>
            <person name="Tran Van P."/>
        </authorList>
    </citation>
    <scope>NUCLEOTIDE SEQUENCE</scope>
</reference>
<dbReference type="Gene3D" id="3.40.30.10">
    <property type="entry name" value="Glutaredoxin"/>
    <property type="match status" value="1"/>
</dbReference>
<comment type="subunit">
    <text evidence="14">Interacts with POU3F2/Brn-2, ATXN1, TXNL4A, HTT and AR. Interaction with ATXN1 correlates positively with the length of the polyglutamine tract. Interacts with RNA polymerase II large subunit in a phosphorylation-dependent manner. Forms a ternary complex with ATXN1 mutant and phosphorylated RNA polymerase II. Interacts (via C-terminus) with TXNL4A and CD2BP2. Interacts (via WW domain) with ATN1 and SF3B1, and may interact with additional splice factors. Interacts (via WW domain) with WBP11; Leading to reduce interaction between PQBP1 and TXNL4A. Interacts with CAPRIN1. Interacts with DDX1. Interacts with SFPQ. Interacts with KHSRP.</text>
</comment>
<organism evidence="17">
    <name type="scientific">Oppiella nova</name>
    <dbReference type="NCBI Taxonomy" id="334625"/>
    <lineage>
        <taxon>Eukaryota</taxon>
        <taxon>Metazoa</taxon>
        <taxon>Ecdysozoa</taxon>
        <taxon>Arthropoda</taxon>
        <taxon>Chelicerata</taxon>
        <taxon>Arachnida</taxon>
        <taxon>Acari</taxon>
        <taxon>Acariformes</taxon>
        <taxon>Sarcoptiformes</taxon>
        <taxon>Oribatida</taxon>
        <taxon>Brachypylina</taxon>
        <taxon>Oppioidea</taxon>
        <taxon>Oppiidae</taxon>
        <taxon>Oppiella</taxon>
    </lineage>
</organism>
<dbReference type="GO" id="GO:0000380">
    <property type="term" value="P:alternative mRNA splicing, via spliceosome"/>
    <property type="evidence" value="ECO:0007669"/>
    <property type="project" value="TreeGrafter"/>
</dbReference>
<evidence type="ECO:0000256" key="15">
    <source>
        <dbReference type="SAM" id="MobiDB-lite"/>
    </source>
</evidence>
<dbReference type="AlphaFoldDB" id="A0A7R9QDL0"/>
<evidence type="ECO:0000256" key="13">
    <source>
        <dbReference type="ARBA" id="ARBA00042167"/>
    </source>
</evidence>
<evidence type="ECO:0000256" key="8">
    <source>
        <dbReference type="ARBA" id="ARBA00022859"/>
    </source>
</evidence>
<protein>
    <recommendedName>
        <fullName evidence="3">Polyglutamine-binding protein 1</fullName>
    </recommendedName>
    <alternativeName>
        <fullName evidence="13">Polyglutamine tract-binding protein 1</fullName>
    </alternativeName>
</protein>
<keyword evidence="18" id="KW-1185">Reference proteome</keyword>
<dbReference type="EMBL" id="CAJPVJ010000953">
    <property type="protein sequence ID" value="CAG2163758.1"/>
    <property type="molecule type" value="Genomic_DNA"/>
</dbReference>
<dbReference type="GO" id="GO:0045087">
    <property type="term" value="P:innate immune response"/>
    <property type="evidence" value="ECO:0007669"/>
    <property type="project" value="UniProtKB-KW"/>
</dbReference>
<gene>
    <name evidence="17" type="ORF">ONB1V03_LOCUS3323</name>
</gene>
<dbReference type="Proteomes" id="UP000728032">
    <property type="component" value="Unassembled WGS sequence"/>
</dbReference>
<accession>A0A7R9QDL0</accession>
<feature type="compositionally biased region" description="Basic and acidic residues" evidence="15">
    <location>
        <begin position="346"/>
        <end position="355"/>
    </location>
</feature>
<dbReference type="Gene3D" id="2.20.70.10">
    <property type="match status" value="1"/>
</dbReference>
<dbReference type="PANTHER" id="PTHR21737">
    <property type="entry name" value="POLYGLUTAMINE BINDING PROTEIN 1/MARVEL MEMBRANE-ASSOCIATING DOMAIN CONTAINING 3"/>
    <property type="match status" value="1"/>
</dbReference>
<keyword evidence="10" id="KW-0804">Transcription</keyword>
<keyword evidence="5" id="KW-0399">Innate immunity</keyword>
<dbReference type="OrthoDB" id="42462at2759"/>
<dbReference type="PANTHER" id="PTHR21737:SF3">
    <property type="entry name" value="POLYGLUTAMINE-BINDING PROTEIN 1"/>
    <property type="match status" value="1"/>
</dbReference>
<proteinExistence type="predicted"/>
<evidence type="ECO:0000256" key="3">
    <source>
        <dbReference type="ARBA" id="ARBA00021117"/>
    </source>
</evidence>
<feature type="compositionally biased region" description="Basic and acidic residues" evidence="15">
    <location>
        <begin position="294"/>
        <end position="310"/>
    </location>
</feature>
<evidence type="ECO:0000256" key="4">
    <source>
        <dbReference type="ARBA" id="ARBA00022553"/>
    </source>
</evidence>
<keyword evidence="7" id="KW-0677">Repeat</keyword>
<dbReference type="InterPro" id="IPR036020">
    <property type="entry name" value="WW_dom_sf"/>
</dbReference>
<evidence type="ECO:0000256" key="12">
    <source>
        <dbReference type="ARBA" id="ARBA00023242"/>
    </source>
</evidence>
<keyword evidence="12" id="KW-0539">Nucleus</keyword>
<evidence type="ECO:0000256" key="7">
    <source>
        <dbReference type="ARBA" id="ARBA00022737"/>
    </source>
</evidence>
<dbReference type="GO" id="GO:0016607">
    <property type="term" value="C:nuclear speck"/>
    <property type="evidence" value="ECO:0007669"/>
    <property type="project" value="UniProtKB-SubCell"/>
</dbReference>
<keyword evidence="11" id="KW-0508">mRNA splicing</keyword>
<dbReference type="GO" id="GO:0043021">
    <property type="term" value="F:ribonucleoprotein complex binding"/>
    <property type="evidence" value="ECO:0007669"/>
    <property type="project" value="TreeGrafter"/>
</dbReference>
<evidence type="ECO:0000256" key="1">
    <source>
        <dbReference type="ARBA" id="ARBA00004324"/>
    </source>
</evidence>
<dbReference type="InterPro" id="IPR001202">
    <property type="entry name" value="WW_dom"/>
</dbReference>
<evidence type="ECO:0000256" key="14">
    <source>
        <dbReference type="ARBA" id="ARBA00046362"/>
    </source>
</evidence>
<dbReference type="GO" id="GO:0005737">
    <property type="term" value="C:cytoplasm"/>
    <property type="evidence" value="ECO:0007669"/>
    <property type="project" value="TreeGrafter"/>
</dbReference>
<evidence type="ECO:0000256" key="5">
    <source>
        <dbReference type="ARBA" id="ARBA00022588"/>
    </source>
</evidence>
<dbReference type="PROSITE" id="PS50020">
    <property type="entry name" value="WW_DOMAIN_2"/>
    <property type="match status" value="1"/>
</dbReference>
<comment type="subcellular location">
    <subcellularLocation>
        <location evidence="2">Cytoplasmic granule</location>
    </subcellularLocation>
    <subcellularLocation>
        <location evidence="1">Nucleus speckle</location>
    </subcellularLocation>
</comment>
<evidence type="ECO:0000259" key="16">
    <source>
        <dbReference type="PROSITE" id="PS50020"/>
    </source>
</evidence>
<feature type="region of interest" description="Disordered" evidence="15">
    <location>
        <begin position="156"/>
        <end position="355"/>
    </location>
</feature>
<evidence type="ECO:0000256" key="6">
    <source>
        <dbReference type="ARBA" id="ARBA00022664"/>
    </source>
</evidence>
<evidence type="ECO:0000313" key="18">
    <source>
        <dbReference type="Proteomes" id="UP000728032"/>
    </source>
</evidence>
<feature type="compositionally biased region" description="Basic and acidic residues" evidence="15">
    <location>
        <begin position="176"/>
        <end position="197"/>
    </location>
</feature>
<dbReference type="SUPFAM" id="SSF51045">
    <property type="entry name" value="WW domain"/>
    <property type="match status" value="1"/>
</dbReference>
<keyword evidence="6" id="KW-0507">mRNA processing</keyword>
<feature type="compositionally biased region" description="Basic and acidic residues" evidence="15">
    <location>
        <begin position="250"/>
        <end position="271"/>
    </location>
</feature>
<evidence type="ECO:0000256" key="11">
    <source>
        <dbReference type="ARBA" id="ARBA00023187"/>
    </source>
</evidence>
<dbReference type="EMBL" id="OC915778">
    <property type="protein sequence ID" value="CAD7641916.1"/>
    <property type="molecule type" value="Genomic_DNA"/>
</dbReference>
<keyword evidence="4" id="KW-0597">Phosphoprotein</keyword>
<evidence type="ECO:0000256" key="2">
    <source>
        <dbReference type="ARBA" id="ARBA00004463"/>
    </source>
</evidence>
<keyword evidence="8" id="KW-0391">Immunity</keyword>
<feature type="domain" description="WW" evidence="16">
    <location>
        <begin position="115"/>
        <end position="149"/>
    </location>
</feature>
<evidence type="ECO:0000256" key="10">
    <source>
        <dbReference type="ARBA" id="ARBA00023163"/>
    </source>
</evidence>